<evidence type="ECO:0000313" key="1">
    <source>
        <dbReference type="EMBL" id="CAK0750117.1"/>
    </source>
</evidence>
<accession>A0AAV1HVL3</accession>
<evidence type="ECO:0000313" key="2">
    <source>
        <dbReference type="Proteomes" id="UP001314263"/>
    </source>
</evidence>
<protein>
    <submittedName>
        <fullName evidence="1">Uncharacterized protein</fullName>
    </submittedName>
</protein>
<keyword evidence="2" id="KW-1185">Reference proteome</keyword>
<dbReference type="AlphaFoldDB" id="A0AAV1HVL3"/>
<gene>
    <name evidence="1" type="ORF">CVIRNUC_001965</name>
</gene>
<organism evidence="1 2">
    <name type="scientific">Coccomyxa viridis</name>
    <dbReference type="NCBI Taxonomy" id="1274662"/>
    <lineage>
        <taxon>Eukaryota</taxon>
        <taxon>Viridiplantae</taxon>
        <taxon>Chlorophyta</taxon>
        <taxon>core chlorophytes</taxon>
        <taxon>Trebouxiophyceae</taxon>
        <taxon>Trebouxiophyceae incertae sedis</taxon>
        <taxon>Coccomyxaceae</taxon>
        <taxon>Coccomyxa</taxon>
    </lineage>
</organism>
<dbReference type="InterPro" id="IPR005082">
    <property type="entry name" value="Peptidase_U9_T4_prohead"/>
</dbReference>
<dbReference type="EMBL" id="CAUYUE010000003">
    <property type="protein sequence ID" value="CAK0750117.1"/>
    <property type="molecule type" value="Genomic_DNA"/>
</dbReference>
<dbReference type="Pfam" id="PF03420">
    <property type="entry name" value="Peptidase_S77"/>
    <property type="match status" value="1"/>
</dbReference>
<proteinExistence type="predicted"/>
<dbReference type="Proteomes" id="UP001314263">
    <property type="component" value="Unassembled WGS sequence"/>
</dbReference>
<comment type="caution">
    <text evidence="1">The sequence shown here is derived from an EMBL/GenBank/DDBJ whole genome shotgun (WGS) entry which is preliminary data.</text>
</comment>
<name>A0AAV1HVL3_9CHLO</name>
<sequence length="181" mass="19925">MAETHTRNQRLYPQSSLRTECLAFHRDQVIKGQAYGYLRHPERSSPGYLFVDPTIASHQVIALWWKGLALHGIVRLLATTAGQKARDMLEKGCRLGASARCWGSVEITRGSGMQTVHNNCRLITFDLTEEPATGLFLQPLTTSPAAELLPSILSGEHQQSLALQSAITHKEEADGAANEAY</sequence>
<reference evidence="1 2" key="1">
    <citation type="submission" date="2023-10" db="EMBL/GenBank/DDBJ databases">
        <authorList>
            <person name="Maclean D."/>
            <person name="Macfadyen A."/>
        </authorList>
    </citation>
    <scope>NUCLEOTIDE SEQUENCE [LARGE SCALE GENOMIC DNA]</scope>
</reference>